<name>A0ABV9KX29_9BACT</name>
<evidence type="ECO:0000256" key="6">
    <source>
        <dbReference type="ARBA" id="ARBA00022989"/>
    </source>
</evidence>
<evidence type="ECO:0000259" key="9">
    <source>
        <dbReference type="PROSITE" id="PS51012"/>
    </source>
</evidence>
<comment type="similarity">
    <text evidence="2">Belongs to the ABC-2 integral membrane protein family.</text>
</comment>
<gene>
    <name evidence="10" type="ORF">ACFO6W_12740</name>
</gene>
<evidence type="ECO:0000313" key="10">
    <source>
        <dbReference type="EMBL" id="MFC4674563.1"/>
    </source>
</evidence>
<accession>A0ABV9KX29</accession>
<dbReference type="InterPro" id="IPR047817">
    <property type="entry name" value="ABC2_TM_bact-type"/>
</dbReference>
<reference evidence="11" key="1">
    <citation type="journal article" date="2019" name="Int. J. Syst. Evol. Microbiol.">
        <title>The Global Catalogue of Microorganisms (GCM) 10K type strain sequencing project: providing services to taxonomists for standard genome sequencing and annotation.</title>
        <authorList>
            <consortium name="The Broad Institute Genomics Platform"/>
            <consortium name="The Broad Institute Genome Sequencing Center for Infectious Disease"/>
            <person name="Wu L."/>
            <person name="Ma J."/>
        </authorList>
    </citation>
    <scope>NUCLEOTIDE SEQUENCE [LARGE SCALE GENOMIC DNA]</scope>
    <source>
        <strain evidence="11">CCUG 66188</strain>
    </source>
</reference>
<dbReference type="EMBL" id="JBHSGN010000076">
    <property type="protein sequence ID" value="MFC4674563.1"/>
    <property type="molecule type" value="Genomic_DNA"/>
</dbReference>
<feature type="transmembrane region" description="Helical" evidence="8">
    <location>
        <begin position="227"/>
        <end position="250"/>
    </location>
</feature>
<evidence type="ECO:0000256" key="4">
    <source>
        <dbReference type="ARBA" id="ARBA00022475"/>
    </source>
</evidence>
<keyword evidence="6 8" id="KW-1133">Transmembrane helix</keyword>
<keyword evidence="3" id="KW-0813">Transport</keyword>
<keyword evidence="5 8" id="KW-0812">Transmembrane</keyword>
<dbReference type="Proteomes" id="UP001596023">
    <property type="component" value="Unassembled WGS sequence"/>
</dbReference>
<dbReference type="Pfam" id="PF12698">
    <property type="entry name" value="ABC2_membrane_3"/>
    <property type="match status" value="1"/>
</dbReference>
<evidence type="ECO:0000256" key="5">
    <source>
        <dbReference type="ARBA" id="ARBA00022692"/>
    </source>
</evidence>
<organism evidence="10 11">
    <name type="scientific">Dysgonomonas termitidis</name>
    <dbReference type="NCBI Taxonomy" id="1516126"/>
    <lineage>
        <taxon>Bacteria</taxon>
        <taxon>Pseudomonadati</taxon>
        <taxon>Bacteroidota</taxon>
        <taxon>Bacteroidia</taxon>
        <taxon>Bacteroidales</taxon>
        <taxon>Dysgonomonadaceae</taxon>
        <taxon>Dysgonomonas</taxon>
    </lineage>
</organism>
<dbReference type="InterPro" id="IPR051449">
    <property type="entry name" value="ABC-2_transporter_component"/>
</dbReference>
<evidence type="ECO:0000256" key="7">
    <source>
        <dbReference type="ARBA" id="ARBA00023136"/>
    </source>
</evidence>
<evidence type="ECO:0000256" key="3">
    <source>
        <dbReference type="ARBA" id="ARBA00022448"/>
    </source>
</evidence>
<comment type="caution">
    <text evidence="10">The sequence shown here is derived from an EMBL/GenBank/DDBJ whole genome shotgun (WGS) entry which is preliminary data.</text>
</comment>
<dbReference type="PROSITE" id="PS51012">
    <property type="entry name" value="ABC_TM2"/>
    <property type="match status" value="1"/>
</dbReference>
<proteinExistence type="inferred from homology"/>
<sequence length="370" mass="41199">MIKFLIEKEFKQILRNKFLPKLIMVWPVMMMLVMPWAANQEIKDISLSVVDNDHSSYSERLVNKITFSGYFILTDVSASNNKALESIESGKADIILEIQPGFERDLVRDGTANVMISANAVNGVKGGLSSSYMTSILNDFGSEIRGEWVNAGTKTILPVINIVPQNKFNPHLDYKVFMVPALMVMLLTLLAGFLPALNIVGEKEAGTIEQMNVTPVNKFTFILAKLIPYWIIGGIVLTVCFLLSAFVYGLTPSGSLLSIGLFAGVYTLVVSGLGLVISNYSNTTQQAMFVMFFFLIVLILMSGMFTPINSMPEWAKIITMANPLRYFIEVMRMVFLKGSALADMTRHMVVLIGFALFFNIWAVISYKKTN</sequence>
<dbReference type="PANTHER" id="PTHR30294:SF29">
    <property type="entry name" value="MULTIDRUG ABC TRANSPORTER PERMEASE YBHS-RELATED"/>
    <property type="match status" value="1"/>
</dbReference>
<feature type="domain" description="ABC transmembrane type-2" evidence="9">
    <location>
        <begin position="144"/>
        <end position="369"/>
    </location>
</feature>
<evidence type="ECO:0000256" key="2">
    <source>
        <dbReference type="ARBA" id="ARBA00007783"/>
    </source>
</evidence>
<feature type="transmembrane region" description="Helical" evidence="8">
    <location>
        <begin position="347"/>
        <end position="366"/>
    </location>
</feature>
<keyword evidence="4" id="KW-1003">Cell membrane</keyword>
<dbReference type="PANTHER" id="PTHR30294">
    <property type="entry name" value="MEMBRANE COMPONENT OF ABC TRANSPORTER YHHJ-RELATED"/>
    <property type="match status" value="1"/>
</dbReference>
<evidence type="ECO:0000256" key="8">
    <source>
        <dbReference type="SAM" id="Phobius"/>
    </source>
</evidence>
<feature type="transmembrane region" description="Helical" evidence="8">
    <location>
        <begin position="289"/>
        <end position="308"/>
    </location>
</feature>
<evidence type="ECO:0000256" key="1">
    <source>
        <dbReference type="ARBA" id="ARBA00004651"/>
    </source>
</evidence>
<keyword evidence="7 8" id="KW-0472">Membrane</keyword>
<feature type="transmembrane region" description="Helical" evidence="8">
    <location>
        <begin position="177"/>
        <end position="201"/>
    </location>
</feature>
<keyword evidence="11" id="KW-1185">Reference proteome</keyword>
<dbReference type="RefSeq" id="WP_379996972.1">
    <property type="nucleotide sequence ID" value="NZ_JBHSGN010000076.1"/>
</dbReference>
<dbReference type="InterPro" id="IPR013525">
    <property type="entry name" value="ABC2_TM"/>
</dbReference>
<comment type="subcellular location">
    <subcellularLocation>
        <location evidence="1">Cell membrane</location>
        <topology evidence="1">Multi-pass membrane protein</topology>
    </subcellularLocation>
</comment>
<protein>
    <submittedName>
        <fullName evidence="10">ABC transporter permease</fullName>
    </submittedName>
</protein>
<dbReference type="Gene3D" id="3.40.1710.10">
    <property type="entry name" value="abc type-2 transporter like domain"/>
    <property type="match status" value="1"/>
</dbReference>
<evidence type="ECO:0000313" key="11">
    <source>
        <dbReference type="Proteomes" id="UP001596023"/>
    </source>
</evidence>
<feature type="transmembrane region" description="Helical" evidence="8">
    <location>
        <begin position="256"/>
        <end position="277"/>
    </location>
</feature>